<feature type="compositionally biased region" description="Basic and acidic residues" evidence="1">
    <location>
        <begin position="486"/>
        <end position="498"/>
    </location>
</feature>
<gene>
    <name evidence="3" type="ORF">RSOLAG1IB_08628</name>
</gene>
<organism evidence="3 4">
    <name type="scientific">Thanatephorus cucumeris (strain AG1-IB / isolate 7/3/14)</name>
    <name type="common">Lettuce bottom rot fungus</name>
    <name type="synonym">Rhizoctonia solani</name>
    <dbReference type="NCBI Taxonomy" id="1108050"/>
    <lineage>
        <taxon>Eukaryota</taxon>
        <taxon>Fungi</taxon>
        <taxon>Dikarya</taxon>
        <taxon>Basidiomycota</taxon>
        <taxon>Agaricomycotina</taxon>
        <taxon>Agaricomycetes</taxon>
        <taxon>Cantharellales</taxon>
        <taxon>Ceratobasidiaceae</taxon>
        <taxon>Rhizoctonia</taxon>
        <taxon>Rhizoctonia solani AG-1</taxon>
    </lineage>
</organism>
<evidence type="ECO:0000256" key="2">
    <source>
        <dbReference type="SAM" id="SignalP"/>
    </source>
</evidence>
<feature type="compositionally biased region" description="Polar residues" evidence="1">
    <location>
        <begin position="436"/>
        <end position="447"/>
    </location>
</feature>
<reference evidence="3 4" key="1">
    <citation type="submission" date="2014-11" db="EMBL/GenBank/DDBJ databases">
        <authorList>
            <person name="Wibberg Daniel"/>
        </authorList>
    </citation>
    <scope>NUCLEOTIDE SEQUENCE [LARGE SCALE GENOMIC DNA]</scope>
    <source>
        <strain evidence="3">Rhizoctonia solani AG1-IB 7/3/14</strain>
    </source>
</reference>
<dbReference type="OrthoDB" id="3260409at2759"/>
<sequence>MAFALLMLATMAGGARSAVSGQSPTECADGSMTLWMHNNDGKNPCELVQDDCQTLPNPITSYDPSVRNRILALDLPPWSEVEPLAGKWDFAGAWRNSTPSPTAAPPVPTGYPIQVNSTGISKGALAGAIVGAILGSKILFMSVGYLFYRWWKKQPGRDDDDDEKGYVHHVFGEPKYPRRAVISRSRKGSRAHVDLDEGSDSQPRWRGIPSYLQPGSFHSQSSAGADSPVPGQQGPNSQGTPTGPPARDQDNVIPYVSNQRPVESVKTRERRRSQSNALHVANMGGPINDEENRAPAPQPELLPHSHPLPQSVSSGPGSPDAVLNSPPTFIASRAHSHADSISTTNLPRRSDSTGSGSRTGYQEDDAGYRIVIEGGNGGQEVVRSVPPAYVDYRKGYSNAGVEKGNLARQDSAQAEGSNNTHEGSSQSAGSAAGKPSETSDNTSATCINSSSNLSHSPNLKKVGVEGHDTDTIDTKTITETNTVREPQTEHDHRDRTESGDSEGAVTIKPPSESENPGPVERSSTSDLAALTAANTAANRPNTSGSHTTYHTARPYHTAHTSAPAGVTFSEPVPQGHDDPERDVRQTSDNDSPPKNEPPPATTSSAPWSWGRALGAFGLGGTSASSS</sequence>
<proteinExistence type="predicted"/>
<feature type="compositionally biased region" description="Low complexity" evidence="1">
    <location>
        <begin position="448"/>
        <end position="459"/>
    </location>
</feature>
<dbReference type="EMBL" id="LN679131">
    <property type="protein sequence ID" value="CEL58553.1"/>
    <property type="molecule type" value="Genomic_DNA"/>
</dbReference>
<feature type="signal peptide" evidence="2">
    <location>
        <begin position="1"/>
        <end position="17"/>
    </location>
</feature>
<evidence type="ECO:0000256" key="1">
    <source>
        <dbReference type="SAM" id="MobiDB-lite"/>
    </source>
</evidence>
<feature type="compositionally biased region" description="Low complexity" evidence="1">
    <location>
        <begin position="423"/>
        <end position="433"/>
    </location>
</feature>
<protein>
    <submittedName>
        <fullName evidence="3">Uncharacterized protein</fullName>
    </submittedName>
</protein>
<keyword evidence="2" id="KW-0732">Signal</keyword>
<keyword evidence="4" id="KW-1185">Reference proteome</keyword>
<feature type="region of interest" description="Disordered" evidence="1">
    <location>
        <begin position="182"/>
        <end position="366"/>
    </location>
</feature>
<feature type="compositionally biased region" description="Low complexity" evidence="1">
    <location>
        <begin position="527"/>
        <end position="538"/>
    </location>
</feature>
<feature type="chain" id="PRO_5002114474" evidence="2">
    <location>
        <begin position="18"/>
        <end position="626"/>
    </location>
</feature>
<evidence type="ECO:0000313" key="3">
    <source>
        <dbReference type="EMBL" id="CEL58553.1"/>
    </source>
</evidence>
<dbReference type="AlphaFoldDB" id="A0A0B7FQR6"/>
<feature type="region of interest" description="Disordered" evidence="1">
    <location>
        <begin position="409"/>
        <end position="626"/>
    </location>
</feature>
<name>A0A0B7FQR6_THACB</name>
<feature type="compositionally biased region" description="Polar residues" evidence="1">
    <location>
        <begin position="409"/>
        <end position="422"/>
    </location>
</feature>
<accession>A0A0B7FQR6</accession>
<feature type="compositionally biased region" description="Polar residues" evidence="1">
    <location>
        <begin position="539"/>
        <end position="550"/>
    </location>
</feature>
<feature type="compositionally biased region" description="Basic and acidic residues" evidence="1">
    <location>
        <begin position="575"/>
        <end position="593"/>
    </location>
</feature>
<evidence type="ECO:0000313" key="4">
    <source>
        <dbReference type="Proteomes" id="UP000059188"/>
    </source>
</evidence>
<dbReference type="Proteomes" id="UP000059188">
    <property type="component" value="Unassembled WGS sequence"/>
</dbReference>
<feature type="compositionally biased region" description="Basic and acidic residues" evidence="1">
    <location>
        <begin position="462"/>
        <end position="473"/>
    </location>
</feature>